<name>A0A7M3MB54_9BACT</name>
<feature type="compositionally biased region" description="Basic and acidic residues" evidence="1">
    <location>
        <begin position="394"/>
        <end position="413"/>
    </location>
</feature>
<feature type="region of interest" description="Disordered" evidence="1">
    <location>
        <begin position="372"/>
        <end position="435"/>
    </location>
</feature>
<evidence type="ECO:0000313" key="3">
    <source>
        <dbReference type="Proteomes" id="UP000448292"/>
    </source>
</evidence>
<dbReference type="Pfam" id="PF01136">
    <property type="entry name" value="Peptidase_U32"/>
    <property type="match status" value="1"/>
</dbReference>
<dbReference type="Proteomes" id="UP000448292">
    <property type="component" value="Unassembled WGS sequence"/>
</dbReference>
<dbReference type="AlphaFoldDB" id="A0A7M3MB54"/>
<organism evidence="2 3">
    <name type="scientific">Oceanidesulfovibrio indonesiensis</name>
    <dbReference type="NCBI Taxonomy" id="54767"/>
    <lineage>
        <taxon>Bacteria</taxon>
        <taxon>Pseudomonadati</taxon>
        <taxon>Thermodesulfobacteriota</taxon>
        <taxon>Desulfovibrionia</taxon>
        <taxon>Desulfovibrionales</taxon>
        <taxon>Desulfovibrionaceae</taxon>
        <taxon>Oceanidesulfovibrio</taxon>
    </lineage>
</organism>
<accession>A0A7M3MB54</accession>
<keyword evidence="3" id="KW-1185">Reference proteome</keyword>
<protein>
    <submittedName>
        <fullName evidence="2">U32 family peptidase</fullName>
    </submittedName>
</protein>
<comment type="caution">
    <text evidence="2">The sequence shown here is derived from an EMBL/GenBank/DDBJ whole genome shotgun (WGS) entry which is preliminary data.</text>
</comment>
<gene>
    <name evidence="2" type="ORF">DPQ33_16800</name>
</gene>
<dbReference type="OrthoDB" id="9807498at2"/>
<dbReference type="InterPro" id="IPR051454">
    <property type="entry name" value="RNA/ubiquinone_mod_enzymes"/>
</dbReference>
<evidence type="ECO:0000256" key="1">
    <source>
        <dbReference type="SAM" id="MobiDB-lite"/>
    </source>
</evidence>
<proteinExistence type="predicted"/>
<dbReference type="EMBL" id="QMIE01000021">
    <property type="protein sequence ID" value="TVM14714.1"/>
    <property type="molecule type" value="Genomic_DNA"/>
</dbReference>
<sequence length="727" mass="80680">MQSETAQAATHRRPEILAPAGDRQAFFAALAAGADAVYMGLKHFSARMQASNFAVKETLAMAEFAHERGAKLYVAFNTLLKPGDLGAAGRLIDRLSRPGSPTPDAIIAQDLGTLKVARQAGYQGELHLSTLAALSPTAGLQTAAELGVSRMVLPRELDIEEIKAMSEACPDGMDLEVFIHGALCYAVSGRCYWSTALGGKSGLRGRCVQPCRRIYEIGKRKDRFFSCFDLGLDIMVKTLFDVPKVACWKIEGRKKGAHYVFYTTTAYRMLRDEGRDPAIRKEAEAILERALGRPTSRARFLPQSRQLPLPGPKDAGRTGSGLFVGTVARTPEGTAYLKPRVPLMARDLLRIGSEDEKHHRILKVSKPVPKAGRLDIPPETGVFAKKAPAPKGKSFRDDRRGKGGKYAGKDGKPVGKSGKRPFVPRAKVPPSGTPVYLVDRQEPELMDRIHALEAEARKMPEPRTPGSSDFEPQLPERYAGKPATLDMLVRRAPPKGKEAKFRGQLGLWMSPRLIDQISRTFLPRTWWWLPPVIWPDEERLWRAVLLRMVKQGARTFVLNAPWQMALLPERRPDGDARRNTPAWQILAGPFCNISNVLALESLAELGFTGAIVSPELGKDDYLELPKHSPLPLGMVTAGFWPACVSRHVPAPVKQREPLTSPKGEVYWPRTLGQNLWLFPSWPVDFSEHRQLLENAGYRWFVNLEETRPKEVADPGRTTVMNWEGGLL</sequence>
<dbReference type="PANTHER" id="PTHR30217">
    <property type="entry name" value="PEPTIDASE U32 FAMILY"/>
    <property type="match status" value="1"/>
</dbReference>
<evidence type="ECO:0000313" key="2">
    <source>
        <dbReference type="EMBL" id="TVM14714.1"/>
    </source>
</evidence>
<reference evidence="2 3" key="1">
    <citation type="submission" date="2018-06" db="EMBL/GenBank/DDBJ databases">
        <title>Complete genome of Desulfovibrio indonesiensis P37SLT.</title>
        <authorList>
            <person name="Crispim J.S."/>
            <person name="Vidigal P.M.P."/>
            <person name="Silva L.C.F."/>
            <person name="Laguardia C.N."/>
            <person name="Araujo L.C."/>
            <person name="Dias R.S."/>
            <person name="Sousa M.P."/>
            <person name="Paula S.O."/>
            <person name="Silva C."/>
        </authorList>
    </citation>
    <scope>NUCLEOTIDE SEQUENCE [LARGE SCALE GENOMIC DNA]</scope>
    <source>
        <strain evidence="2 3">P37SLT</strain>
    </source>
</reference>
<dbReference type="InterPro" id="IPR001539">
    <property type="entry name" value="Peptidase_U32"/>
</dbReference>
<dbReference type="PANTHER" id="PTHR30217:SF10">
    <property type="entry name" value="23S RRNA 5-HYDROXYCYTIDINE C2501 SYNTHASE"/>
    <property type="match status" value="1"/>
</dbReference>